<dbReference type="AlphaFoldDB" id="A0A4Y2J747"/>
<dbReference type="PANTHER" id="PTHR45913:SF10">
    <property type="entry name" value="DUF4371 DOMAIN-CONTAINING PROTEIN"/>
    <property type="match status" value="1"/>
</dbReference>
<sequence length="164" mass="18386">MCSLVSVQLRRDIHNCFLIRSSEKGRFIHFYALGQNLFYALGQNIFCAVGLKIFCTLGQRSATADLSRIDFDYVRSYHCMLYAKTVNGRAVKMSSNITNQQTEDLKLVSASSIALDESWDINETVQLSLFVRFISSTAPEKEILGLLPLKGQTCGENIAYAVIE</sequence>
<dbReference type="PANTHER" id="PTHR45913">
    <property type="entry name" value="EPM2A-INTERACTING PROTEIN 1"/>
    <property type="match status" value="1"/>
</dbReference>
<proteinExistence type="predicted"/>
<accession>A0A4Y2J747</accession>
<protein>
    <submittedName>
        <fullName evidence="1">Uncharacterized protein</fullName>
    </submittedName>
</protein>
<evidence type="ECO:0000313" key="1">
    <source>
        <dbReference type="EMBL" id="GBM85118.1"/>
    </source>
</evidence>
<keyword evidence="2" id="KW-1185">Reference proteome</keyword>
<dbReference type="Proteomes" id="UP000499080">
    <property type="component" value="Unassembled WGS sequence"/>
</dbReference>
<comment type="caution">
    <text evidence="1">The sequence shown here is derived from an EMBL/GenBank/DDBJ whole genome shotgun (WGS) entry which is preliminary data.</text>
</comment>
<dbReference type="EMBL" id="BGPR01003208">
    <property type="protein sequence ID" value="GBM85118.1"/>
    <property type="molecule type" value="Genomic_DNA"/>
</dbReference>
<reference evidence="1 2" key="1">
    <citation type="journal article" date="2019" name="Sci. Rep.">
        <title>Orb-weaving spider Araneus ventricosus genome elucidates the spidroin gene catalogue.</title>
        <authorList>
            <person name="Kono N."/>
            <person name="Nakamura H."/>
            <person name="Ohtoshi R."/>
            <person name="Moran D.A.P."/>
            <person name="Shinohara A."/>
            <person name="Yoshida Y."/>
            <person name="Fujiwara M."/>
            <person name="Mori M."/>
            <person name="Tomita M."/>
            <person name="Arakawa K."/>
        </authorList>
    </citation>
    <scope>NUCLEOTIDE SEQUENCE [LARGE SCALE GENOMIC DNA]</scope>
</reference>
<gene>
    <name evidence="1" type="ORF">AVEN_62873_1</name>
</gene>
<organism evidence="1 2">
    <name type="scientific">Araneus ventricosus</name>
    <name type="common">Orbweaver spider</name>
    <name type="synonym">Epeira ventricosa</name>
    <dbReference type="NCBI Taxonomy" id="182803"/>
    <lineage>
        <taxon>Eukaryota</taxon>
        <taxon>Metazoa</taxon>
        <taxon>Ecdysozoa</taxon>
        <taxon>Arthropoda</taxon>
        <taxon>Chelicerata</taxon>
        <taxon>Arachnida</taxon>
        <taxon>Araneae</taxon>
        <taxon>Araneomorphae</taxon>
        <taxon>Entelegynae</taxon>
        <taxon>Araneoidea</taxon>
        <taxon>Araneidae</taxon>
        <taxon>Araneus</taxon>
    </lineage>
</organism>
<name>A0A4Y2J747_ARAVE</name>
<dbReference type="OrthoDB" id="6129557at2759"/>
<evidence type="ECO:0000313" key="2">
    <source>
        <dbReference type="Proteomes" id="UP000499080"/>
    </source>
</evidence>